<reference evidence="7" key="1">
    <citation type="submission" date="2023-03" db="EMBL/GenBank/DDBJ databases">
        <title>Chromosome-scale reference genome and RAD-based genetic map of yellow starthistle (Centaurea solstitialis) reveal putative structural variation and QTLs associated with invader traits.</title>
        <authorList>
            <person name="Reatini B."/>
            <person name="Cang F.A."/>
            <person name="Jiang Q."/>
            <person name="Mckibben M.T.W."/>
            <person name="Barker M.S."/>
            <person name="Rieseberg L.H."/>
            <person name="Dlugosch K.M."/>
        </authorList>
    </citation>
    <scope>NUCLEOTIDE SEQUENCE</scope>
    <source>
        <strain evidence="7">CAN-66</strain>
        <tissue evidence="7">Leaf</tissue>
    </source>
</reference>
<dbReference type="InterPro" id="IPR049625">
    <property type="entry name" value="Glyco_transf_61_cat"/>
</dbReference>
<name>A0AA38TB86_9ASTR</name>
<gene>
    <name evidence="7" type="ORF">OSB04_015545</name>
</gene>
<dbReference type="GO" id="GO:0016763">
    <property type="term" value="F:pentosyltransferase activity"/>
    <property type="evidence" value="ECO:0007669"/>
    <property type="project" value="UniProtKB-ARBA"/>
</dbReference>
<keyword evidence="5" id="KW-1133">Transmembrane helix</keyword>
<keyword evidence="5" id="KW-0812">Transmembrane</keyword>
<keyword evidence="5" id="KW-0472">Membrane</keyword>
<evidence type="ECO:0000256" key="5">
    <source>
        <dbReference type="SAM" id="Phobius"/>
    </source>
</evidence>
<evidence type="ECO:0000256" key="3">
    <source>
        <dbReference type="ARBA" id="ARBA00022679"/>
    </source>
</evidence>
<comment type="subcellular location">
    <subcellularLocation>
        <location evidence="1">Golgi apparatus membrane</location>
        <topology evidence="1">Single-pass type II membrane protein</topology>
    </subcellularLocation>
</comment>
<accession>A0AA38TB86</accession>
<dbReference type="PANTHER" id="PTHR20961">
    <property type="entry name" value="GLYCOSYLTRANSFERASE"/>
    <property type="match status" value="1"/>
</dbReference>
<keyword evidence="8" id="KW-1185">Reference proteome</keyword>
<comment type="caution">
    <text evidence="7">The sequence shown here is derived from an EMBL/GenBank/DDBJ whole genome shotgun (WGS) entry which is preliminary data.</text>
</comment>
<keyword evidence="2" id="KW-0328">Glycosyltransferase</keyword>
<dbReference type="AlphaFoldDB" id="A0AA38TB86"/>
<sequence>MEGHRRVVCGATQVIGLLAFIFLFYTQSFSFDPINFLLRKESSLKWNETMVEVGVFEENQQSSFKSLLRDDDLRTLETIGLACNSATGSLVCVTTEPVKIDTTTMEIYLPTRPDPPNPNRNFSVNEDGKIIQLIRPYSWHQSDILKAITPVKFLREPPQQTPPRRCDFHHKVPALVFSSGVFAGNIFHEFNEIIIPLYLTSRSFRSRIQFILVDFNPIFVAKFNRIFSSLSDFEVLNPNSNTNVCCFHGSIVGLKFHSFLSINSSEIPKGNSMIEFKEFLGKTYDLKIENASISVSKPPVLLLISRRKTRRFLNEDEMVEMMEGLGFEVVVVKSSKTMSDLDRFSKLVRTCDVLVGAHGAGLTNQVFLAPSAVVVQVVPLGLEWPSAVYYGEPAVRMGLRYLEYRVGPDESSLMDSYARADPVISDPGSVFAKGYFIGKEMYLDKQNIRLDIGRFKSTMVEALRLIGRTTPLST</sequence>
<dbReference type="Pfam" id="PF04577">
    <property type="entry name" value="Glyco_transf_61"/>
    <property type="match status" value="1"/>
</dbReference>
<dbReference type="PANTHER" id="PTHR20961:SF154">
    <property type="entry name" value="GLYCOSYLTRANSFERASE"/>
    <property type="match status" value="1"/>
</dbReference>
<dbReference type="EMBL" id="JARYMX010000004">
    <property type="protein sequence ID" value="KAJ9551500.1"/>
    <property type="molecule type" value="Genomic_DNA"/>
</dbReference>
<evidence type="ECO:0000313" key="7">
    <source>
        <dbReference type="EMBL" id="KAJ9551500.1"/>
    </source>
</evidence>
<evidence type="ECO:0000313" key="8">
    <source>
        <dbReference type="Proteomes" id="UP001172457"/>
    </source>
</evidence>
<feature type="domain" description="Glycosyltransferase 61 catalytic" evidence="6">
    <location>
        <begin position="285"/>
        <end position="375"/>
    </location>
</feature>
<keyword evidence="3" id="KW-0808">Transferase</keyword>
<evidence type="ECO:0000256" key="2">
    <source>
        <dbReference type="ARBA" id="ARBA00022676"/>
    </source>
</evidence>
<evidence type="ECO:0000256" key="1">
    <source>
        <dbReference type="ARBA" id="ARBA00004323"/>
    </source>
</evidence>
<keyword evidence="4" id="KW-0325">Glycoprotein</keyword>
<protein>
    <recommendedName>
        <fullName evidence="6">Glycosyltransferase 61 catalytic domain-containing protein</fullName>
    </recommendedName>
</protein>
<feature type="transmembrane region" description="Helical" evidence="5">
    <location>
        <begin position="7"/>
        <end position="25"/>
    </location>
</feature>
<dbReference type="GO" id="GO:0000139">
    <property type="term" value="C:Golgi membrane"/>
    <property type="evidence" value="ECO:0007669"/>
    <property type="project" value="UniProtKB-SubCell"/>
</dbReference>
<dbReference type="InterPro" id="IPR007657">
    <property type="entry name" value="Glycosyltransferase_61"/>
</dbReference>
<evidence type="ECO:0000256" key="4">
    <source>
        <dbReference type="ARBA" id="ARBA00023180"/>
    </source>
</evidence>
<proteinExistence type="predicted"/>
<evidence type="ECO:0000259" key="6">
    <source>
        <dbReference type="Pfam" id="PF04577"/>
    </source>
</evidence>
<organism evidence="7 8">
    <name type="scientific">Centaurea solstitialis</name>
    <name type="common">yellow star-thistle</name>
    <dbReference type="NCBI Taxonomy" id="347529"/>
    <lineage>
        <taxon>Eukaryota</taxon>
        <taxon>Viridiplantae</taxon>
        <taxon>Streptophyta</taxon>
        <taxon>Embryophyta</taxon>
        <taxon>Tracheophyta</taxon>
        <taxon>Spermatophyta</taxon>
        <taxon>Magnoliopsida</taxon>
        <taxon>eudicotyledons</taxon>
        <taxon>Gunneridae</taxon>
        <taxon>Pentapetalae</taxon>
        <taxon>asterids</taxon>
        <taxon>campanulids</taxon>
        <taxon>Asterales</taxon>
        <taxon>Asteraceae</taxon>
        <taxon>Carduoideae</taxon>
        <taxon>Cardueae</taxon>
        <taxon>Centaureinae</taxon>
        <taxon>Centaurea</taxon>
    </lineage>
</organism>
<dbReference type="Proteomes" id="UP001172457">
    <property type="component" value="Chromosome 4"/>
</dbReference>